<sequence length="1128" mass="133546">MEQIVVKTEVQPNGDILLFYVDENQSHGVGELTRIENVPTSETEQLQQSDFVLSNIEESVNEYGLLQTDDQFNEESWQDEEIQKLLVFYIDNKDSFCNADTENKHLWIVACKTMLNGKNPSMCELKLLEMKQSYSQICMEQQQGNVAKWPYYDLCHQAFHDNESVKTFMDVNIKQENMNVIPIVPKFKEEGILVMKKVNSGRTITDEKVELMLNLYLKYKRNIQKYHTHRGIWDAIAVELGQEDADYWHKRFLNFKQHYIRMVCKRNETGPEKINWPYMKLFDQIFDGDEEFQRKFGPRHEMTQNINGVASAEDTEIIWNDTERTVLVKYYFDCFHEFQDPTIPNNFLWHEIGRLLEKKPENCKQKYREMKREHFEKLTEGEYDLINRIPIEIILDNIIAREIEIEFRSQQKRVDQFAPWKTEEIDKLVQFIYDNIEIFKDSVCYYVSWSIVANKLKKNIHSCKKQWEDLTTLYKSILEDKKENPDMQIDWRYIDIFDRIFDYGMDTNLLEGYENVKAQNESDHSEKVGARKVHIKDEEDNDDFSEDEESYDERGYTKRSKRRLGESKGFKILEYYLRNKDKFSCSLRKKLSLWEVLARQLGITAAQCAHRFRNLKQVYTGYVQREINKPDMPILWPYYALCKKVFGYRAIKSRLKSGKMDSDDAEEWTAREIKQVINHYSSNCDSLRDSAEDVDRWSPLASQLGKTARACCEKFLELRKSYRKLKTMKSRNPEVKVSWKYFNMMDDIFSSDETRRRTDETDATDNVDIAETMDVDAIKTELPDDEEFEYIIVIPEDQELGDNDVQVTVEGSADDTHAEDAVEVKPQINKWNRRTKKRLLIHYLKYLRSHRGKEIDSRDMWREISSKLNKSPSTCRRILIKLKNQHRLSASSEEFKTKSPYYSLIEKILSMKPKFAKISQDKRLQENRTYKDVAMADEKVERALQYYLDCLEEFLSPRFEKKYVWMELANAIDEPVSKVFNKVNYLKHLFDSNPSAGQGVPFSAILQEISVKESLLKNGEDFNDVERALVDDSALEEFWSDDEVESLLTWYLANLDKFKNPKYVRSYLWMGASEILKKSPLICSKKMSEIRTQYRNMVREAPEELSDWRFHNLCQKIYGTGKKPASIN</sequence>
<feature type="domain" description="Myb-like" evidence="2">
    <location>
        <begin position="315"/>
        <end position="373"/>
    </location>
</feature>
<accession>A0ABN8IPN8</accession>
<feature type="region of interest" description="Disordered" evidence="1">
    <location>
        <begin position="538"/>
        <end position="558"/>
    </location>
</feature>
<feature type="non-terminal residue" evidence="3">
    <location>
        <position position="1128"/>
    </location>
</feature>
<feature type="domain" description="Myb-like" evidence="2">
    <location>
        <begin position="416"/>
        <end position="473"/>
    </location>
</feature>
<evidence type="ECO:0000259" key="2">
    <source>
        <dbReference type="SMART" id="SM00717"/>
    </source>
</evidence>
<gene>
    <name evidence="3" type="ORF">IPOD504_LOCUS11147</name>
</gene>
<reference evidence="3" key="1">
    <citation type="submission" date="2022-03" db="EMBL/GenBank/DDBJ databases">
        <authorList>
            <person name="Martin H S."/>
        </authorList>
    </citation>
    <scope>NUCLEOTIDE SEQUENCE</scope>
</reference>
<proteinExistence type="predicted"/>
<dbReference type="Pfam" id="PF13837">
    <property type="entry name" value="Myb_DNA-bind_4"/>
    <property type="match status" value="1"/>
</dbReference>
<dbReference type="InterPro" id="IPR044822">
    <property type="entry name" value="Myb_DNA-bind_4"/>
</dbReference>
<dbReference type="SMART" id="SM00717">
    <property type="entry name" value="SANT"/>
    <property type="match status" value="3"/>
</dbReference>
<feature type="domain" description="Myb-like" evidence="2">
    <location>
        <begin position="664"/>
        <end position="721"/>
    </location>
</feature>
<dbReference type="EMBL" id="OW152839">
    <property type="protein sequence ID" value="CAH2060691.1"/>
    <property type="molecule type" value="Genomic_DNA"/>
</dbReference>
<evidence type="ECO:0000313" key="3">
    <source>
        <dbReference type="EMBL" id="CAH2060691.1"/>
    </source>
</evidence>
<name>A0ABN8IPN8_9NEOP</name>
<organism evidence="3 4">
    <name type="scientific">Iphiclides podalirius</name>
    <name type="common">scarce swallowtail</name>
    <dbReference type="NCBI Taxonomy" id="110791"/>
    <lineage>
        <taxon>Eukaryota</taxon>
        <taxon>Metazoa</taxon>
        <taxon>Ecdysozoa</taxon>
        <taxon>Arthropoda</taxon>
        <taxon>Hexapoda</taxon>
        <taxon>Insecta</taxon>
        <taxon>Pterygota</taxon>
        <taxon>Neoptera</taxon>
        <taxon>Endopterygota</taxon>
        <taxon>Lepidoptera</taxon>
        <taxon>Glossata</taxon>
        <taxon>Ditrysia</taxon>
        <taxon>Papilionoidea</taxon>
        <taxon>Papilionidae</taxon>
        <taxon>Papilioninae</taxon>
        <taxon>Iphiclides</taxon>
    </lineage>
</organism>
<dbReference type="InterPro" id="IPR001005">
    <property type="entry name" value="SANT/Myb"/>
</dbReference>
<protein>
    <recommendedName>
        <fullName evidence="2">Myb-like domain-containing protein</fullName>
    </recommendedName>
</protein>
<evidence type="ECO:0000313" key="4">
    <source>
        <dbReference type="Proteomes" id="UP000837857"/>
    </source>
</evidence>
<evidence type="ECO:0000256" key="1">
    <source>
        <dbReference type="SAM" id="MobiDB-lite"/>
    </source>
</evidence>
<keyword evidence="4" id="KW-1185">Reference proteome</keyword>
<dbReference type="Proteomes" id="UP000837857">
    <property type="component" value="Chromosome 27"/>
</dbReference>
<feature type="compositionally biased region" description="Acidic residues" evidence="1">
    <location>
        <begin position="538"/>
        <end position="551"/>
    </location>
</feature>